<dbReference type="Pfam" id="PF12172">
    <property type="entry name" value="zf-ChsH2"/>
    <property type="match status" value="1"/>
</dbReference>
<feature type="domain" description="ChsH2 rubredoxin-like zinc ribbon" evidence="2">
    <location>
        <begin position="18"/>
        <end position="49"/>
    </location>
</feature>
<organism evidence="3 4">
    <name type="scientific">Tamaricihabitans halophyticus</name>
    <dbReference type="NCBI Taxonomy" id="1262583"/>
    <lineage>
        <taxon>Bacteria</taxon>
        <taxon>Bacillati</taxon>
        <taxon>Actinomycetota</taxon>
        <taxon>Actinomycetes</taxon>
        <taxon>Pseudonocardiales</taxon>
        <taxon>Pseudonocardiaceae</taxon>
        <taxon>Tamaricihabitans</taxon>
    </lineage>
</organism>
<protein>
    <recommendedName>
        <fullName evidence="5">OB-fold protein</fullName>
    </recommendedName>
</protein>
<dbReference type="EMBL" id="SLXQ01000002">
    <property type="protein sequence ID" value="TCP55334.1"/>
    <property type="molecule type" value="Genomic_DNA"/>
</dbReference>
<dbReference type="InterPro" id="IPR052513">
    <property type="entry name" value="Thioester_dehydratase-like"/>
</dbReference>
<dbReference type="AlphaFoldDB" id="A0A4R2R0T1"/>
<dbReference type="PANTHER" id="PTHR34075:SF5">
    <property type="entry name" value="BLR3430 PROTEIN"/>
    <property type="match status" value="1"/>
</dbReference>
<name>A0A4R2R0T1_9PSEU</name>
<accession>A0A4R2R0T1</accession>
<dbReference type="SUPFAM" id="SSF50249">
    <property type="entry name" value="Nucleic acid-binding proteins"/>
    <property type="match status" value="1"/>
</dbReference>
<feature type="domain" description="ChsH2 C-terminal OB-fold" evidence="1">
    <location>
        <begin position="55"/>
        <end position="120"/>
    </location>
</feature>
<sequence length="140" mass="15533">MSIPKPGPTPVPMSKPFWSATAQGQLVVQRCQGCGTHQHYPRVVCRHCWLTELDWVTCSGDGRVWTYTVVHRPGHPAWEPEVPYVLALVELDEGPRLMTNIVNIAPAEMRVGLAVRAVFDDTADTSLVHFAPVDRPLPTP</sequence>
<gene>
    <name evidence="3" type="ORF">EV191_102546</name>
</gene>
<evidence type="ECO:0000313" key="4">
    <source>
        <dbReference type="Proteomes" id="UP000294911"/>
    </source>
</evidence>
<keyword evidence="4" id="KW-1185">Reference proteome</keyword>
<reference evidence="3 4" key="1">
    <citation type="submission" date="2019-03" db="EMBL/GenBank/DDBJ databases">
        <title>Genomic Encyclopedia of Type Strains, Phase IV (KMG-IV): sequencing the most valuable type-strain genomes for metagenomic binning, comparative biology and taxonomic classification.</title>
        <authorList>
            <person name="Goeker M."/>
        </authorList>
    </citation>
    <scope>NUCLEOTIDE SEQUENCE [LARGE SCALE GENOMIC DNA]</scope>
    <source>
        <strain evidence="3 4">DSM 45765</strain>
    </source>
</reference>
<evidence type="ECO:0000259" key="2">
    <source>
        <dbReference type="Pfam" id="PF12172"/>
    </source>
</evidence>
<dbReference type="InterPro" id="IPR012340">
    <property type="entry name" value="NA-bd_OB-fold"/>
</dbReference>
<evidence type="ECO:0000313" key="3">
    <source>
        <dbReference type="EMBL" id="TCP55334.1"/>
    </source>
</evidence>
<comment type="caution">
    <text evidence="3">The sequence shown here is derived from an EMBL/GenBank/DDBJ whole genome shotgun (WGS) entry which is preliminary data.</text>
</comment>
<dbReference type="OrthoDB" id="7470921at2"/>
<dbReference type="InterPro" id="IPR002878">
    <property type="entry name" value="ChsH2_C"/>
</dbReference>
<proteinExistence type="predicted"/>
<dbReference type="Gene3D" id="6.10.30.10">
    <property type="match status" value="1"/>
</dbReference>
<dbReference type="Pfam" id="PF01796">
    <property type="entry name" value="OB_ChsH2_C"/>
    <property type="match status" value="1"/>
</dbReference>
<evidence type="ECO:0008006" key="5">
    <source>
        <dbReference type="Google" id="ProtNLM"/>
    </source>
</evidence>
<dbReference type="RefSeq" id="WP_132876670.1">
    <property type="nucleotide sequence ID" value="NZ_SLXQ01000002.1"/>
</dbReference>
<dbReference type="Proteomes" id="UP000294911">
    <property type="component" value="Unassembled WGS sequence"/>
</dbReference>
<dbReference type="InterPro" id="IPR022002">
    <property type="entry name" value="ChsH2_Znr"/>
</dbReference>
<dbReference type="PANTHER" id="PTHR34075">
    <property type="entry name" value="BLR3430 PROTEIN"/>
    <property type="match status" value="1"/>
</dbReference>
<evidence type="ECO:0000259" key="1">
    <source>
        <dbReference type="Pfam" id="PF01796"/>
    </source>
</evidence>